<dbReference type="SUPFAM" id="SSF51905">
    <property type="entry name" value="FAD/NAD(P)-binding domain"/>
    <property type="match status" value="2"/>
</dbReference>
<feature type="domain" description="Reductase C-terminal" evidence="6">
    <location>
        <begin position="324"/>
        <end position="405"/>
    </location>
</feature>
<dbReference type="EMBL" id="JFZB01000031">
    <property type="protein sequence ID" value="KFI24915.1"/>
    <property type="molecule type" value="Genomic_DNA"/>
</dbReference>
<dbReference type="eggNOG" id="COG0446">
    <property type="taxonomic scope" value="Bacteria"/>
</dbReference>
<accession>A0A086XSB5</accession>
<comment type="caution">
    <text evidence="7">The sequence shown here is derived from an EMBL/GenBank/DDBJ whole genome shotgun (WGS) entry which is preliminary data.</text>
</comment>
<keyword evidence="3" id="KW-0274">FAD</keyword>
<dbReference type="GO" id="GO:0016651">
    <property type="term" value="F:oxidoreductase activity, acting on NAD(P)H"/>
    <property type="evidence" value="ECO:0007669"/>
    <property type="project" value="TreeGrafter"/>
</dbReference>
<sequence>MDGAPGMAGHVVIVGASHAGVQAAQSLRQGGWSGPITLLSAEDRLPYQRPDLSKAFLTEDRPDAPPLKGLPFYEANDIALKLNCRVTAIDRALRRVHTDSGETLGYDRLILATGATPRRLSAAAENIHVLRDLTDARALRKALRPGQRLAVIGGGFIGLEVAAAARKAGAGVILFEAAPRCLARALPAVATGVLLARHRAEGVDLRLACGPVAAVLDGTRARALRLADGREIRCDAVVAGIGCTAETGLAQAAGLTLAAGGIAVDAALVTSDPAIQAIGDCAAFTPPGAGAPLRLESIQNAADQGRHAAAVLLGAATPFAAVPWFWSHQYDLRLQMAGFPCPDAPALLRGTPGEAGFSVLHLDARHRLVSAVSLNAAADHMAARRLIAAGVPLDPARAADPGQPLLHAQADAA</sequence>
<dbReference type="PANTHER" id="PTHR43557:SF2">
    <property type="entry name" value="RIESKE DOMAIN-CONTAINING PROTEIN-RELATED"/>
    <property type="match status" value="1"/>
</dbReference>
<evidence type="ECO:0000256" key="4">
    <source>
        <dbReference type="ARBA" id="ARBA00023002"/>
    </source>
</evidence>
<evidence type="ECO:0000259" key="5">
    <source>
        <dbReference type="Pfam" id="PF07992"/>
    </source>
</evidence>
<dbReference type="STRING" id="1105367.CG50_07220"/>
<dbReference type="PRINTS" id="PR00368">
    <property type="entry name" value="FADPNR"/>
</dbReference>
<keyword evidence="8" id="KW-1185">Reference proteome</keyword>
<evidence type="ECO:0008006" key="9">
    <source>
        <dbReference type="Google" id="ProtNLM"/>
    </source>
</evidence>
<dbReference type="GO" id="GO:0005737">
    <property type="term" value="C:cytoplasm"/>
    <property type="evidence" value="ECO:0007669"/>
    <property type="project" value="TreeGrafter"/>
</dbReference>
<evidence type="ECO:0000256" key="1">
    <source>
        <dbReference type="ARBA" id="ARBA00001974"/>
    </source>
</evidence>
<dbReference type="InterPro" id="IPR016156">
    <property type="entry name" value="FAD/NAD-linked_Rdtase_dimer_sf"/>
</dbReference>
<evidence type="ECO:0000256" key="2">
    <source>
        <dbReference type="ARBA" id="ARBA00022630"/>
    </source>
</evidence>
<name>A0A086XSB5_9RHOB</name>
<proteinExistence type="predicted"/>
<dbReference type="AlphaFoldDB" id="A0A086XSB5"/>
<dbReference type="InterPro" id="IPR050446">
    <property type="entry name" value="FAD-oxidoreductase/Apoptosis"/>
</dbReference>
<comment type="cofactor">
    <cofactor evidence="1">
        <name>FAD</name>
        <dbReference type="ChEBI" id="CHEBI:57692"/>
    </cofactor>
</comment>
<evidence type="ECO:0000313" key="7">
    <source>
        <dbReference type="EMBL" id="KFI24915.1"/>
    </source>
</evidence>
<dbReference type="SUPFAM" id="SSF55424">
    <property type="entry name" value="FAD/NAD-linked reductases, dimerisation (C-terminal) domain"/>
    <property type="match status" value="1"/>
</dbReference>
<gene>
    <name evidence="7" type="ORF">CG50_07220</name>
</gene>
<dbReference type="PRINTS" id="PR00469">
    <property type="entry name" value="PNDRDTASEII"/>
</dbReference>
<feature type="domain" description="FAD/NAD(P)-binding" evidence="5">
    <location>
        <begin position="10"/>
        <end position="305"/>
    </location>
</feature>
<evidence type="ECO:0000256" key="3">
    <source>
        <dbReference type="ARBA" id="ARBA00022827"/>
    </source>
</evidence>
<organism evidence="7 8">
    <name type="scientific">Paenirhodobacter enshiensis</name>
    <dbReference type="NCBI Taxonomy" id="1105367"/>
    <lineage>
        <taxon>Bacteria</taxon>
        <taxon>Pseudomonadati</taxon>
        <taxon>Pseudomonadota</taxon>
        <taxon>Alphaproteobacteria</taxon>
        <taxon>Rhodobacterales</taxon>
        <taxon>Rhodobacter group</taxon>
        <taxon>Paenirhodobacter</taxon>
    </lineage>
</organism>
<dbReference type="InterPro" id="IPR036188">
    <property type="entry name" value="FAD/NAD-bd_sf"/>
</dbReference>
<dbReference type="InterPro" id="IPR023753">
    <property type="entry name" value="FAD/NAD-binding_dom"/>
</dbReference>
<evidence type="ECO:0000313" key="8">
    <source>
        <dbReference type="Proteomes" id="UP000028824"/>
    </source>
</evidence>
<dbReference type="Gene3D" id="3.50.50.60">
    <property type="entry name" value="FAD/NAD(P)-binding domain"/>
    <property type="match status" value="2"/>
</dbReference>
<keyword evidence="4" id="KW-0560">Oxidoreductase</keyword>
<dbReference type="InterPro" id="IPR028202">
    <property type="entry name" value="Reductase_C"/>
</dbReference>
<dbReference type="Pfam" id="PF07992">
    <property type="entry name" value="Pyr_redox_2"/>
    <property type="match status" value="1"/>
</dbReference>
<dbReference type="PANTHER" id="PTHR43557">
    <property type="entry name" value="APOPTOSIS-INDUCING FACTOR 1"/>
    <property type="match status" value="1"/>
</dbReference>
<evidence type="ECO:0000259" key="6">
    <source>
        <dbReference type="Pfam" id="PF14759"/>
    </source>
</evidence>
<keyword evidence="2" id="KW-0285">Flavoprotein</keyword>
<dbReference type="Proteomes" id="UP000028824">
    <property type="component" value="Unassembled WGS sequence"/>
</dbReference>
<dbReference type="Pfam" id="PF14759">
    <property type="entry name" value="Reductase_C"/>
    <property type="match status" value="1"/>
</dbReference>
<protein>
    <recommendedName>
        <fullName evidence="9">Ferredoxin reductase</fullName>
    </recommendedName>
</protein>
<dbReference type="Gene3D" id="3.30.390.30">
    <property type="match status" value="1"/>
</dbReference>
<reference evidence="7 8" key="1">
    <citation type="submission" date="2014-03" db="EMBL/GenBank/DDBJ databases">
        <title>Genome of Paenirhodobacter enshiensis DW2-9.</title>
        <authorList>
            <person name="Wang D."/>
            <person name="Wang G."/>
        </authorList>
    </citation>
    <scope>NUCLEOTIDE SEQUENCE [LARGE SCALE GENOMIC DNA]</scope>
    <source>
        <strain evidence="7 8">DW2-9</strain>
    </source>
</reference>